<feature type="transmembrane region" description="Helical" evidence="9">
    <location>
        <begin position="37"/>
        <end position="60"/>
    </location>
</feature>
<organism evidence="10 11">
    <name type="scientific">Mizuhopecten yessoensis</name>
    <name type="common">Japanese scallop</name>
    <name type="synonym">Patinopecten yessoensis</name>
    <dbReference type="NCBI Taxonomy" id="6573"/>
    <lineage>
        <taxon>Eukaryota</taxon>
        <taxon>Metazoa</taxon>
        <taxon>Spiralia</taxon>
        <taxon>Lophotrochozoa</taxon>
        <taxon>Mollusca</taxon>
        <taxon>Bivalvia</taxon>
        <taxon>Autobranchia</taxon>
        <taxon>Pteriomorphia</taxon>
        <taxon>Pectinida</taxon>
        <taxon>Pectinoidea</taxon>
        <taxon>Pectinidae</taxon>
        <taxon>Mizuhopecten</taxon>
    </lineage>
</organism>
<feature type="region of interest" description="Disordered" evidence="8">
    <location>
        <begin position="1"/>
        <end position="22"/>
    </location>
</feature>
<evidence type="ECO:0000256" key="3">
    <source>
        <dbReference type="ARBA" id="ARBA00022692"/>
    </source>
</evidence>
<dbReference type="SUPFAM" id="SSF103473">
    <property type="entry name" value="MFS general substrate transporter"/>
    <property type="match status" value="1"/>
</dbReference>
<evidence type="ECO:0000256" key="4">
    <source>
        <dbReference type="ARBA" id="ARBA00022856"/>
    </source>
</evidence>
<evidence type="ECO:0000256" key="7">
    <source>
        <dbReference type="RuleBase" id="RU003755"/>
    </source>
</evidence>
<proteinExistence type="inferred from homology"/>
<dbReference type="PANTHER" id="PTHR11654">
    <property type="entry name" value="OLIGOPEPTIDE TRANSPORTER-RELATED"/>
    <property type="match status" value="1"/>
</dbReference>
<comment type="subcellular location">
    <subcellularLocation>
        <location evidence="1 7">Membrane</location>
        <topology evidence="1 7">Multi-pass membrane protein</topology>
    </subcellularLocation>
</comment>
<feature type="transmembrane region" description="Helical" evidence="9">
    <location>
        <begin position="351"/>
        <end position="371"/>
    </location>
</feature>
<dbReference type="InterPro" id="IPR018456">
    <property type="entry name" value="PTR2_symporter_CS"/>
</dbReference>
<evidence type="ECO:0000256" key="8">
    <source>
        <dbReference type="SAM" id="MobiDB-lite"/>
    </source>
</evidence>
<gene>
    <name evidence="10" type="ORF">KP79_PYT16618</name>
</gene>
<dbReference type="EMBL" id="NEDP02003723">
    <property type="protein sequence ID" value="OWF48094.1"/>
    <property type="molecule type" value="Genomic_DNA"/>
</dbReference>
<feature type="compositionally biased region" description="Polar residues" evidence="8">
    <location>
        <begin position="686"/>
        <end position="696"/>
    </location>
</feature>
<keyword evidence="4" id="KW-0571">Peptide transport</keyword>
<evidence type="ECO:0000313" key="10">
    <source>
        <dbReference type="EMBL" id="OWF48094.1"/>
    </source>
</evidence>
<feature type="transmembrane region" description="Helical" evidence="9">
    <location>
        <begin position="418"/>
        <end position="442"/>
    </location>
</feature>
<feature type="transmembrane region" description="Helical" evidence="9">
    <location>
        <begin position="72"/>
        <end position="92"/>
    </location>
</feature>
<reference evidence="10 11" key="1">
    <citation type="journal article" date="2017" name="Nat. Ecol. Evol.">
        <title>Scallop genome provides insights into evolution of bilaterian karyotype and development.</title>
        <authorList>
            <person name="Wang S."/>
            <person name="Zhang J."/>
            <person name="Jiao W."/>
            <person name="Li J."/>
            <person name="Xun X."/>
            <person name="Sun Y."/>
            <person name="Guo X."/>
            <person name="Huan P."/>
            <person name="Dong B."/>
            <person name="Zhang L."/>
            <person name="Hu X."/>
            <person name="Sun X."/>
            <person name="Wang J."/>
            <person name="Zhao C."/>
            <person name="Wang Y."/>
            <person name="Wang D."/>
            <person name="Huang X."/>
            <person name="Wang R."/>
            <person name="Lv J."/>
            <person name="Li Y."/>
            <person name="Zhang Z."/>
            <person name="Liu B."/>
            <person name="Lu W."/>
            <person name="Hui Y."/>
            <person name="Liang J."/>
            <person name="Zhou Z."/>
            <person name="Hou R."/>
            <person name="Li X."/>
            <person name="Liu Y."/>
            <person name="Li H."/>
            <person name="Ning X."/>
            <person name="Lin Y."/>
            <person name="Zhao L."/>
            <person name="Xing Q."/>
            <person name="Dou J."/>
            <person name="Li Y."/>
            <person name="Mao J."/>
            <person name="Guo H."/>
            <person name="Dou H."/>
            <person name="Li T."/>
            <person name="Mu C."/>
            <person name="Jiang W."/>
            <person name="Fu Q."/>
            <person name="Fu X."/>
            <person name="Miao Y."/>
            <person name="Liu J."/>
            <person name="Yu Q."/>
            <person name="Li R."/>
            <person name="Liao H."/>
            <person name="Li X."/>
            <person name="Kong Y."/>
            <person name="Jiang Z."/>
            <person name="Chourrout D."/>
            <person name="Li R."/>
            <person name="Bao Z."/>
        </authorList>
    </citation>
    <scope>NUCLEOTIDE SEQUENCE [LARGE SCALE GENOMIC DNA]</scope>
    <source>
        <strain evidence="10 11">PY_sf001</strain>
    </source>
</reference>
<dbReference type="Proteomes" id="UP000242188">
    <property type="component" value="Unassembled WGS sequence"/>
</dbReference>
<feature type="transmembrane region" description="Helical" evidence="9">
    <location>
        <begin position="104"/>
        <end position="123"/>
    </location>
</feature>
<name>A0A210QH82_MIZYE</name>
<feature type="transmembrane region" description="Helical" evidence="9">
    <location>
        <begin position="553"/>
        <end position="574"/>
    </location>
</feature>
<feature type="transmembrane region" description="Helical" evidence="9">
    <location>
        <begin position="454"/>
        <end position="475"/>
    </location>
</feature>
<keyword evidence="7" id="KW-0813">Transport</keyword>
<keyword evidence="5 9" id="KW-1133">Transmembrane helix</keyword>
<dbReference type="Pfam" id="PF00854">
    <property type="entry name" value="PTR2"/>
    <property type="match status" value="2"/>
</dbReference>
<dbReference type="GO" id="GO:0022857">
    <property type="term" value="F:transmembrane transporter activity"/>
    <property type="evidence" value="ECO:0007669"/>
    <property type="project" value="InterPro"/>
</dbReference>
<dbReference type="Gene3D" id="1.20.1250.20">
    <property type="entry name" value="MFS general substrate transporter like domains"/>
    <property type="match status" value="1"/>
</dbReference>
<dbReference type="InterPro" id="IPR000109">
    <property type="entry name" value="POT_fam"/>
</dbReference>
<feature type="region of interest" description="Disordered" evidence="8">
    <location>
        <begin position="643"/>
        <end position="696"/>
    </location>
</feature>
<dbReference type="OrthoDB" id="8904098at2759"/>
<evidence type="ECO:0000256" key="5">
    <source>
        <dbReference type="ARBA" id="ARBA00022989"/>
    </source>
</evidence>
<evidence type="ECO:0000313" key="11">
    <source>
        <dbReference type="Proteomes" id="UP000242188"/>
    </source>
</evidence>
<feature type="transmembrane region" description="Helical" evidence="9">
    <location>
        <begin position="240"/>
        <end position="260"/>
    </location>
</feature>
<feature type="transmembrane region" description="Helical" evidence="9">
    <location>
        <begin position="215"/>
        <end position="234"/>
    </location>
</feature>
<keyword evidence="6 9" id="KW-0472">Membrane</keyword>
<feature type="transmembrane region" description="Helical" evidence="9">
    <location>
        <begin position="607"/>
        <end position="627"/>
    </location>
</feature>
<evidence type="ECO:0000256" key="2">
    <source>
        <dbReference type="ARBA" id="ARBA00005982"/>
    </source>
</evidence>
<evidence type="ECO:0000256" key="9">
    <source>
        <dbReference type="SAM" id="Phobius"/>
    </source>
</evidence>
<comment type="similarity">
    <text evidence="2 7">Belongs to the major facilitator superfamily. Proton-dependent oligopeptide transporter (POT/PTR) (TC 2.A.17) family.</text>
</comment>
<evidence type="ECO:0000256" key="6">
    <source>
        <dbReference type="ARBA" id="ARBA00023136"/>
    </source>
</evidence>
<feature type="transmembrane region" description="Helical" evidence="9">
    <location>
        <begin position="174"/>
        <end position="194"/>
    </location>
</feature>
<accession>A0A210QH82</accession>
<dbReference type="AlphaFoldDB" id="A0A210QH82"/>
<comment type="caution">
    <text evidence="10">The sequence shown here is derived from an EMBL/GenBank/DDBJ whole genome shotgun (WGS) entry which is preliminary data.</text>
</comment>
<keyword evidence="4" id="KW-0653">Protein transport</keyword>
<keyword evidence="11" id="KW-1185">Reference proteome</keyword>
<sequence length="696" mass="77696">MDERRRLLQQTPVPVSPNPASPGIGAREWKSKLGKGTILLTVVFERLVFYSLTGNMVLYFNLGPYNWTAYNALLASYFFTGISFLTSFAGGFLGDTVLGRYKTLMLSFFVYCVGYIFLPVLSYNDYKHTQENTTNSRHDKTESLSPVCWPLLQHNGNAPSKDSMPGPFKEPCSLTAYLVLFVIAVGTGIFRANMPPFGGDQAQTRGDGHTTFFNWYYWSVNIGSLFALSVITWVQQRHSFFLGYLTAAVCLGVAFLLFLTGSCSYINRPRARTVLQNVCSVVKEAIHRRRHRNPESSLRAHSDSTIESSMSEQTDSIEINPSNTPECCLDYAKFQYGGSFNNSQVEDVKKLGKIICVFLTLVPYWMVYFQMQTTFLLQGLHMKLSLNSATNCNKSICHSNVTLHEAVGQPHEHSTPIVAAWFSLFDVVFVILLIPLVDRVLYPYLARRGRPITMVTRISIGMVFACLAVLLAGVVENQRLKHIYLCDHDGQQFCTNFTIQQKIGNENFDAANMTVFWQIPQYALIGVSEVFTCVAGIDFAYQMAPRSMKGIIMGIFHLFTGIGSFLGIGVMYSFQDVWFYGNDYGNINCRSCDATTGHVTAQCHLDYYYFFLCGIQLLGLLIFICVAKKLQLMTDLHRGASKVNGPAPNGTPGGVDNMSGYSSMNSASGSPSRSSYGRKSEIPVSIQRQRSSENNS</sequence>
<feature type="compositionally biased region" description="Low complexity" evidence="8">
    <location>
        <begin position="657"/>
        <end position="677"/>
    </location>
</feature>
<dbReference type="GO" id="GO:0006857">
    <property type="term" value="P:oligopeptide transport"/>
    <property type="evidence" value="ECO:0007669"/>
    <property type="project" value="InterPro"/>
</dbReference>
<feature type="transmembrane region" description="Helical" evidence="9">
    <location>
        <begin position="522"/>
        <end position="541"/>
    </location>
</feature>
<dbReference type="InterPro" id="IPR036259">
    <property type="entry name" value="MFS_trans_sf"/>
</dbReference>
<evidence type="ECO:0000256" key="1">
    <source>
        <dbReference type="ARBA" id="ARBA00004141"/>
    </source>
</evidence>
<dbReference type="GO" id="GO:0016020">
    <property type="term" value="C:membrane"/>
    <property type="evidence" value="ECO:0007669"/>
    <property type="project" value="UniProtKB-SubCell"/>
</dbReference>
<feature type="compositionally biased region" description="Polar residues" evidence="8">
    <location>
        <begin position="305"/>
        <end position="318"/>
    </location>
</feature>
<protein>
    <submittedName>
        <fullName evidence="10">Solute carrier family 15 member 4</fullName>
    </submittedName>
</protein>
<feature type="region of interest" description="Disordered" evidence="8">
    <location>
        <begin position="290"/>
        <end position="318"/>
    </location>
</feature>
<keyword evidence="3 7" id="KW-0812">Transmembrane</keyword>
<dbReference type="PROSITE" id="PS01023">
    <property type="entry name" value="PTR2_2"/>
    <property type="match status" value="1"/>
</dbReference>